<organism evidence="1 2">
    <name type="scientific">Mongoliitalea lutea</name>
    <dbReference type="NCBI Taxonomy" id="849756"/>
    <lineage>
        <taxon>Bacteria</taxon>
        <taxon>Pseudomonadati</taxon>
        <taxon>Bacteroidota</taxon>
        <taxon>Cytophagia</taxon>
        <taxon>Cytophagales</taxon>
        <taxon>Cyclobacteriaceae</taxon>
        <taxon>Mongoliitalea</taxon>
    </lineage>
</organism>
<accession>A0A8J3G5Z7</accession>
<evidence type="ECO:0008006" key="3">
    <source>
        <dbReference type="Google" id="ProtNLM"/>
    </source>
</evidence>
<protein>
    <recommendedName>
        <fullName evidence="3">Hemoglobin</fullName>
    </recommendedName>
</protein>
<dbReference type="CDD" id="cd08916">
    <property type="entry name" value="TrHb3_P"/>
    <property type="match status" value="1"/>
</dbReference>
<dbReference type="SUPFAM" id="SSF46458">
    <property type="entry name" value="Globin-like"/>
    <property type="match status" value="1"/>
</dbReference>
<gene>
    <name evidence="1" type="ORF">GCM10008106_23110</name>
</gene>
<name>A0A8J3G5Z7_9BACT</name>
<dbReference type="AlphaFoldDB" id="A0A8J3G5Z7"/>
<dbReference type="EMBL" id="BMYF01000013">
    <property type="protein sequence ID" value="GHB41360.1"/>
    <property type="molecule type" value="Genomic_DNA"/>
</dbReference>
<dbReference type="RefSeq" id="WP_189582502.1">
    <property type="nucleotide sequence ID" value="NZ_BMYF01000013.1"/>
</dbReference>
<evidence type="ECO:0000313" key="2">
    <source>
        <dbReference type="Proteomes" id="UP000642809"/>
    </source>
</evidence>
<reference evidence="1" key="2">
    <citation type="submission" date="2020-09" db="EMBL/GenBank/DDBJ databases">
        <authorList>
            <person name="Sun Q."/>
            <person name="Kim S."/>
        </authorList>
    </citation>
    <scope>NUCLEOTIDE SEQUENCE</scope>
    <source>
        <strain evidence="1">KCTC 23224</strain>
    </source>
</reference>
<dbReference type="Gene3D" id="1.10.490.10">
    <property type="entry name" value="Globins"/>
    <property type="match status" value="1"/>
</dbReference>
<evidence type="ECO:0000313" key="1">
    <source>
        <dbReference type="EMBL" id="GHB41360.1"/>
    </source>
</evidence>
<sequence length="131" mass="15400">MKRQLSTREDVQFLVNSFYAQVREDATLGRIFNRIVHDWPTHLERLGDFWEMVLLQSGPGAGKFSPVPVHKEVDRTFNRQLEQAHFEHWLGLWFGTVDTYFEGEVADYAKEHAGRMAQILFFRIMEGRAQD</sequence>
<keyword evidence="2" id="KW-1185">Reference proteome</keyword>
<dbReference type="InterPro" id="IPR009050">
    <property type="entry name" value="Globin-like_sf"/>
</dbReference>
<comment type="caution">
    <text evidence="1">The sequence shown here is derived from an EMBL/GenBank/DDBJ whole genome shotgun (WGS) entry which is preliminary data.</text>
</comment>
<proteinExistence type="predicted"/>
<dbReference type="GO" id="GO:0020037">
    <property type="term" value="F:heme binding"/>
    <property type="evidence" value="ECO:0007669"/>
    <property type="project" value="InterPro"/>
</dbReference>
<reference evidence="1" key="1">
    <citation type="journal article" date="2014" name="Int. J. Syst. Evol. Microbiol.">
        <title>Complete genome sequence of Corynebacterium casei LMG S-19264T (=DSM 44701T), isolated from a smear-ripened cheese.</title>
        <authorList>
            <consortium name="US DOE Joint Genome Institute (JGI-PGF)"/>
            <person name="Walter F."/>
            <person name="Albersmeier A."/>
            <person name="Kalinowski J."/>
            <person name="Ruckert C."/>
        </authorList>
    </citation>
    <scope>NUCLEOTIDE SEQUENCE</scope>
    <source>
        <strain evidence="1">KCTC 23224</strain>
    </source>
</reference>
<dbReference type="InterPro" id="IPR012292">
    <property type="entry name" value="Globin/Proto"/>
</dbReference>
<dbReference type="GO" id="GO:0019825">
    <property type="term" value="F:oxygen binding"/>
    <property type="evidence" value="ECO:0007669"/>
    <property type="project" value="InterPro"/>
</dbReference>
<dbReference type="Proteomes" id="UP000642809">
    <property type="component" value="Unassembled WGS sequence"/>
</dbReference>